<feature type="transmembrane region" description="Helical" evidence="2">
    <location>
        <begin position="23"/>
        <end position="43"/>
    </location>
</feature>
<dbReference type="AlphaFoldDB" id="A0A917TDA8"/>
<keyword evidence="2" id="KW-0812">Transmembrane</keyword>
<name>A0A917TDA8_9ACTN</name>
<keyword evidence="2" id="KW-0472">Membrane</keyword>
<keyword evidence="2" id="KW-1133">Transmembrane helix</keyword>
<gene>
    <name evidence="3" type="ORF">GCM10011594_43900</name>
</gene>
<evidence type="ECO:0000313" key="3">
    <source>
        <dbReference type="EMBL" id="GGM19033.1"/>
    </source>
</evidence>
<feature type="region of interest" description="Disordered" evidence="1">
    <location>
        <begin position="50"/>
        <end position="82"/>
    </location>
</feature>
<dbReference type="Proteomes" id="UP000655208">
    <property type="component" value="Unassembled WGS sequence"/>
</dbReference>
<dbReference type="EMBL" id="BMNA01000022">
    <property type="protein sequence ID" value="GGM19033.1"/>
    <property type="molecule type" value="Genomic_DNA"/>
</dbReference>
<sequence length="82" mass="8350">MTVPLLVAARAMPRLVARLGDRAVLAAAFVVTAAGLMGAAGAIHHGYPDLRRLAGRPGSGSDLGPADADDRETTSAQDPRST</sequence>
<comment type="caution">
    <text evidence="3">The sequence shown here is derived from an EMBL/GenBank/DDBJ whole genome shotgun (WGS) entry which is preliminary data.</text>
</comment>
<evidence type="ECO:0000256" key="1">
    <source>
        <dbReference type="SAM" id="MobiDB-lite"/>
    </source>
</evidence>
<evidence type="ECO:0000313" key="4">
    <source>
        <dbReference type="Proteomes" id="UP000655208"/>
    </source>
</evidence>
<reference evidence="3" key="2">
    <citation type="submission" date="2020-09" db="EMBL/GenBank/DDBJ databases">
        <authorList>
            <person name="Sun Q."/>
            <person name="Zhou Y."/>
        </authorList>
    </citation>
    <scope>NUCLEOTIDE SEQUENCE</scope>
    <source>
        <strain evidence="3">CGMCC 4.7308</strain>
    </source>
</reference>
<accession>A0A917TDA8</accession>
<evidence type="ECO:0000256" key="2">
    <source>
        <dbReference type="SAM" id="Phobius"/>
    </source>
</evidence>
<keyword evidence="4" id="KW-1185">Reference proteome</keyword>
<proteinExistence type="predicted"/>
<protein>
    <submittedName>
        <fullName evidence="3">Uncharacterized protein</fullName>
    </submittedName>
</protein>
<organism evidence="3 4">
    <name type="scientific">Nakamurella endophytica</name>
    <dbReference type="NCBI Taxonomy" id="1748367"/>
    <lineage>
        <taxon>Bacteria</taxon>
        <taxon>Bacillati</taxon>
        <taxon>Actinomycetota</taxon>
        <taxon>Actinomycetes</taxon>
        <taxon>Nakamurellales</taxon>
        <taxon>Nakamurellaceae</taxon>
        <taxon>Nakamurella</taxon>
    </lineage>
</organism>
<reference evidence="3" key="1">
    <citation type="journal article" date="2014" name="Int. J. Syst. Evol. Microbiol.">
        <title>Complete genome sequence of Corynebacterium casei LMG S-19264T (=DSM 44701T), isolated from a smear-ripened cheese.</title>
        <authorList>
            <consortium name="US DOE Joint Genome Institute (JGI-PGF)"/>
            <person name="Walter F."/>
            <person name="Albersmeier A."/>
            <person name="Kalinowski J."/>
            <person name="Ruckert C."/>
        </authorList>
    </citation>
    <scope>NUCLEOTIDE SEQUENCE</scope>
    <source>
        <strain evidence="3">CGMCC 4.7308</strain>
    </source>
</reference>